<feature type="transmembrane region" description="Helical" evidence="4">
    <location>
        <begin position="247"/>
        <end position="267"/>
    </location>
</feature>
<gene>
    <name evidence="5" type="primary">INT6_4</name>
    <name evidence="5" type="ORF">Hypma_007117</name>
</gene>
<evidence type="ECO:0000313" key="5">
    <source>
        <dbReference type="EMBL" id="RDB30278.1"/>
    </source>
</evidence>
<keyword evidence="6" id="KW-1185">Reference proteome</keyword>
<comment type="caution">
    <text evidence="5">The sequence shown here is derived from an EMBL/GenBank/DDBJ whole genome shotgun (WGS) entry which is preliminary data.</text>
</comment>
<sequence length="354" mass="39865">MQERFTEWTELSILPPSEITHVTSRLKSNIMLYNFGQFQYSHDNYSGAADCPCYLRILSTDAGVNKSNPWGKVAFDVLTWSWDIVLKELNNLWDAIDARPFVFLLTSSELALFNIHRTARVCSTVISSTTSALPPSSLVSLPRQHRLPSALTLVWTRMRTAIREAIKVIQTEEYQYQDPVASFLEELCVEFEEHELGRQPYRRIHLPFWSLPLGFQLAFSSASFPFIRTSHHTLLRPLLVLPLSPSLLPLSHPPLVIILIAVITVVLSPAPPFLPFFVHGKCHASSFAFYFPFSTPFCAQANVPSRILLQNVIDITRPPQPIYQTAIEKTHGFALHMQAPGAAVLEVSVSVAVK</sequence>
<feature type="transmembrane region" description="Helical" evidence="4">
    <location>
        <begin position="206"/>
        <end position="227"/>
    </location>
</feature>
<dbReference type="OrthoDB" id="417252at2759"/>
<dbReference type="GO" id="GO:0005852">
    <property type="term" value="C:eukaryotic translation initiation factor 3 complex"/>
    <property type="evidence" value="ECO:0007669"/>
    <property type="project" value="InterPro"/>
</dbReference>
<dbReference type="InterPro" id="IPR016650">
    <property type="entry name" value="eIF3e"/>
</dbReference>
<keyword evidence="2 5" id="KW-0396">Initiation factor</keyword>
<dbReference type="Proteomes" id="UP000076154">
    <property type="component" value="Unassembled WGS sequence"/>
</dbReference>
<keyword evidence="4" id="KW-1133">Transmembrane helix</keyword>
<accession>A0A369K8M8</accession>
<keyword evidence="3" id="KW-0648">Protein biosynthesis</keyword>
<dbReference type="InParanoid" id="A0A369K8M8"/>
<evidence type="ECO:0000256" key="2">
    <source>
        <dbReference type="ARBA" id="ARBA00022540"/>
    </source>
</evidence>
<evidence type="ECO:0000256" key="4">
    <source>
        <dbReference type="SAM" id="Phobius"/>
    </source>
</evidence>
<evidence type="ECO:0000256" key="3">
    <source>
        <dbReference type="ARBA" id="ARBA00022917"/>
    </source>
</evidence>
<reference evidence="5" key="1">
    <citation type="submission" date="2018-04" db="EMBL/GenBank/DDBJ databases">
        <title>Whole genome sequencing of Hypsizygus marmoreus.</title>
        <authorList>
            <person name="Choi I.-G."/>
            <person name="Min B."/>
            <person name="Kim J.-G."/>
            <person name="Kim S."/>
            <person name="Oh Y.-L."/>
            <person name="Kong W.-S."/>
            <person name="Park H."/>
            <person name="Jeong J."/>
            <person name="Song E.-S."/>
        </authorList>
    </citation>
    <scope>NUCLEOTIDE SEQUENCE [LARGE SCALE GENOMIC DNA]</scope>
    <source>
        <strain evidence="5">51987-8</strain>
    </source>
</reference>
<keyword evidence="4" id="KW-0472">Membrane</keyword>
<keyword evidence="4" id="KW-0812">Transmembrane</keyword>
<dbReference type="EMBL" id="LUEZ02000005">
    <property type="protein sequence ID" value="RDB30278.1"/>
    <property type="molecule type" value="Genomic_DNA"/>
</dbReference>
<evidence type="ECO:0000313" key="6">
    <source>
        <dbReference type="Proteomes" id="UP000076154"/>
    </source>
</evidence>
<dbReference type="AlphaFoldDB" id="A0A369K8M8"/>
<dbReference type="PANTHER" id="PTHR10317">
    <property type="entry name" value="EUKARYOTIC TRANSLATION INITIATION FACTOR 3 SUBUNIT E"/>
    <property type="match status" value="1"/>
</dbReference>
<name>A0A369K8M8_HYPMA</name>
<dbReference type="GO" id="GO:0003743">
    <property type="term" value="F:translation initiation factor activity"/>
    <property type="evidence" value="ECO:0007669"/>
    <property type="project" value="UniProtKB-KW"/>
</dbReference>
<dbReference type="STRING" id="39966.A0A369K8M8"/>
<proteinExistence type="predicted"/>
<protein>
    <submittedName>
        <fullName evidence="5">Eukaryotic translation initiation factor 3 subunit E</fullName>
    </submittedName>
</protein>
<evidence type="ECO:0000256" key="1">
    <source>
        <dbReference type="ARBA" id="ARBA00022490"/>
    </source>
</evidence>
<keyword evidence="1" id="KW-0963">Cytoplasm</keyword>
<organism evidence="5 6">
    <name type="scientific">Hypsizygus marmoreus</name>
    <name type="common">White beech mushroom</name>
    <name type="synonym">Agaricus marmoreus</name>
    <dbReference type="NCBI Taxonomy" id="39966"/>
    <lineage>
        <taxon>Eukaryota</taxon>
        <taxon>Fungi</taxon>
        <taxon>Dikarya</taxon>
        <taxon>Basidiomycota</taxon>
        <taxon>Agaricomycotina</taxon>
        <taxon>Agaricomycetes</taxon>
        <taxon>Agaricomycetidae</taxon>
        <taxon>Agaricales</taxon>
        <taxon>Tricholomatineae</taxon>
        <taxon>Lyophyllaceae</taxon>
        <taxon>Hypsizygus</taxon>
    </lineage>
</organism>